<dbReference type="GO" id="GO:0046872">
    <property type="term" value="F:metal ion binding"/>
    <property type="evidence" value="ECO:0007669"/>
    <property type="project" value="UniProtKB-KW"/>
</dbReference>
<reference evidence="4 5" key="1">
    <citation type="submission" date="2019-08" db="EMBL/GenBank/DDBJ databases">
        <authorList>
            <person name="Dhanesh K."/>
            <person name="Kumar G."/>
            <person name="Sasikala C."/>
            <person name="Venkata Ramana C."/>
        </authorList>
    </citation>
    <scope>NUCLEOTIDE SEQUENCE [LARGE SCALE GENOMIC DNA]</scope>
    <source>
        <strain evidence="4 5">JC645</strain>
    </source>
</reference>
<dbReference type="PANTHER" id="PTHR42970:SF1">
    <property type="entry name" value="PECTATE LYASE C-RELATED"/>
    <property type="match status" value="1"/>
</dbReference>
<gene>
    <name evidence="4" type="ORF">FYK55_14270</name>
</gene>
<dbReference type="InterPro" id="IPR052063">
    <property type="entry name" value="Polysaccharide_Lyase_1"/>
</dbReference>
<dbReference type="InterPro" id="IPR011050">
    <property type="entry name" value="Pectin_lyase_fold/virulence"/>
</dbReference>
<dbReference type="AlphaFoldDB" id="A0A5M6D8Q1"/>
<dbReference type="SUPFAM" id="SSF51126">
    <property type="entry name" value="Pectin lyase-like"/>
    <property type="match status" value="1"/>
</dbReference>
<dbReference type="Gene3D" id="2.160.20.10">
    <property type="entry name" value="Single-stranded right-handed beta-helix, Pectin lyase-like"/>
    <property type="match status" value="1"/>
</dbReference>
<feature type="chain" id="PRO_5024444595" evidence="3">
    <location>
        <begin position="28"/>
        <end position="468"/>
    </location>
</feature>
<sequence length="468" mass="51032">MNVLGFNRITAAAWLVAIASGSTMAQAAELKAFPGAEGWGAASKGGRGGKVIKVTNLDASGPGSLAEACAADGPRIVVFEVSGVIRGNIRITNPYLTIAGQTAPGAGITVEGVVSSYDHGVHDIIIRHLRIRPRRDIGSGGDCIQLGGLGPKGSGTYNMILDHLSLSWGNDEVIDLYHAHDVTVQFCTIEESDDQGHSKGAHNFGLISAAKDSGAVSVHHNLWAHHARRVPCMAPYREHAANDFCNNLIYNCRGGYADDGHGAAAKSPVNLYQNYYRRGPQTQDRMYPFALSPHMSYYVRDNYFEDWGDQGHPRHWKWGGPDRAPKWVQFNNNGRELDAPAKTPPIELVDAETAFALTLARAGCWPRDRVTKRTVQEVKTKTGAWGRNAPLEPTDEWFLEGLAQNQAPKDTDDDGLPDVWEKAHNLDFNNPADATTVVAAGESKNDRHMGYSHLEYYLNELADNLVAQ</sequence>
<keyword evidence="5" id="KW-1185">Reference proteome</keyword>
<evidence type="ECO:0000313" key="4">
    <source>
        <dbReference type="EMBL" id="KAA5542692.1"/>
    </source>
</evidence>
<dbReference type="PANTHER" id="PTHR42970">
    <property type="entry name" value="PECTATE LYASE C-RELATED"/>
    <property type="match status" value="1"/>
</dbReference>
<evidence type="ECO:0000256" key="1">
    <source>
        <dbReference type="ARBA" id="ARBA00022723"/>
    </source>
</evidence>
<accession>A0A5M6D8Q1</accession>
<evidence type="ECO:0000313" key="5">
    <source>
        <dbReference type="Proteomes" id="UP000324479"/>
    </source>
</evidence>
<keyword evidence="3" id="KW-0732">Signal</keyword>
<keyword evidence="2" id="KW-0325">Glycoprotein</keyword>
<proteinExistence type="predicted"/>
<comment type="caution">
    <text evidence="4">The sequence shown here is derived from an EMBL/GenBank/DDBJ whole genome shotgun (WGS) entry which is preliminary data.</text>
</comment>
<protein>
    <submittedName>
        <fullName evidence="4">Pectate lyase</fullName>
    </submittedName>
</protein>
<keyword evidence="1" id="KW-0479">Metal-binding</keyword>
<dbReference type="Proteomes" id="UP000324479">
    <property type="component" value="Unassembled WGS sequence"/>
</dbReference>
<dbReference type="RefSeq" id="WP_150077109.1">
    <property type="nucleotide sequence ID" value="NZ_VWOX01000007.1"/>
</dbReference>
<evidence type="ECO:0000256" key="3">
    <source>
        <dbReference type="SAM" id="SignalP"/>
    </source>
</evidence>
<keyword evidence="4" id="KW-0456">Lyase</keyword>
<dbReference type="InterPro" id="IPR012334">
    <property type="entry name" value="Pectin_lyas_fold"/>
</dbReference>
<feature type="signal peptide" evidence="3">
    <location>
        <begin position="1"/>
        <end position="27"/>
    </location>
</feature>
<name>A0A5M6D8Q1_9BACT</name>
<evidence type="ECO:0000256" key="2">
    <source>
        <dbReference type="ARBA" id="ARBA00023180"/>
    </source>
</evidence>
<organism evidence="4 5">
    <name type="scientific">Roseiconus nitratireducens</name>
    <dbReference type="NCBI Taxonomy" id="2605748"/>
    <lineage>
        <taxon>Bacteria</taxon>
        <taxon>Pseudomonadati</taxon>
        <taxon>Planctomycetota</taxon>
        <taxon>Planctomycetia</taxon>
        <taxon>Pirellulales</taxon>
        <taxon>Pirellulaceae</taxon>
        <taxon>Roseiconus</taxon>
    </lineage>
</organism>
<dbReference type="GO" id="GO:0016829">
    <property type="term" value="F:lyase activity"/>
    <property type="evidence" value="ECO:0007669"/>
    <property type="project" value="UniProtKB-KW"/>
</dbReference>
<dbReference type="EMBL" id="VWOX01000007">
    <property type="protein sequence ID" value="KAA5542692.1"/>
    <property type="molecule type" value="Genomic_DNA"/>
</dbReference>